<evidence type="ECO:0000256" key="1">
    <source>
        <dbReference type="SAM" id="MobiDB-lite"/>
    </source>
</evidence>
<keyword evidence="6" id="KW-1185">Reference proteome</keyword>
<dbReference type="VEuPathDB" id="FungiDB:PC110_g22195"/>
<evidence type="ECO:0000313" key="6">
    <source>
        <dbReference type="Proteomes" id="UP000251314"/>
    </source>
</evidence>
<reference evidence="5 6" key="1">
    <citation type="submission" date="2018-01" db="EMBL/GenBank/DDBJ databases">
        <title>Draft genome of the strawberry crown rot pathogen Phytophthora cactorum.</title>
        <authorList>
            <person name="Armitage A.D."/>
            <person name="Lysoe E."/>
            <person name="Nellist C.F."/>
            <person name="Harrison R.J."/>
            <person name="Brurberg M.B."/>
        </authorList>
    </citation>
    <scope>NUCLEOTIDE SEQUENCE [LARGE SCALE GENOMIC DNA]</scope>
    <source>
        <strain evidence="5 6">10300</strain>
    </source>
</reference>
<dbReference type="Proteomes" id="UP000251314">
    <property type="component" value="Unassembled WGS sequence"/>
</dbReference>
<sequence>MRKRDAENAMTALEELQRRRLSHPTAENEEN</sequence>
<dbReference type="EMBL" id="RCMI01000360">
    <property type="protein sequence ID" value="KAG2915189.1"/>
    <property type="molecule type" value="Genomic_DNA"/>
</dbReference>
<dbReference type="OrthoDB" id="10287498at2759"/>
<feature type="region of interest" description="Disordered" evidence="1">
    <location>
        <begin position="1"/>
        <end position="31"/>
    </location>
</feature>
<dbReference type="AlphaFoldDB" id="A0A329RD49"/>
<proteinExistence type="predicted"/>
<dbReference type="Proteomes" id="UP000774804">
    <property type="component" value="Unassembled WGS sequence"/>
</dbReference>
<dbReference type="EMBL" id="RCMV01001605">
    <property type="protein sequence ID" value="KAG3207907.1"/>
    <property type="molecule type" value="Genomic_DNA"/>
</dbReference>
<dbReference type="Proteomes" id="UP000697107">
    <property type="component" value="Unassembled WGS sequence"/>
</dbReference>
<reference evidence="4" key="2">
    <citation type="submission" date="2018-05" db="EMBL/GenBank/DDBJ databases">
        <title>Effector identification in a new, highly contiguous assembly of the strawberry crown rot pathogen Phytophthora cactorum.</title>
        <authorList>
            <person name="Armitage A.D."/>
            <person name="Nellist C.F."/>
            <person name="Bates H."/>
            <person name="Vickerstaff R.J."/>
            <person name="Harrison R.J."/>
        </authorList>
    </citation>
    <scope>NUCLEOTIDE SEQUENCE</scope>
    <source>
        <strain evidence="2">4032</strain>
        <strain evidence="3">P415</strain>
        <strain evidence="4">P421</strain>
    </source>
</reference>
<evidence type="ECO:0000313" key="3">
    <source>
        <dbReference type="EMBL" id="KAG2978946.1"/>
    </source>
</evidence>
<dbReference type="Proteomes" id="UP000760860">
    <property type="component" value="Unassembled WGS sequence"/>
</dbReference>
<organism evidence="5 6">
    <name type="scientific">Phytophthora cactorum</name>
    <dbReference type="NCBI Taxonomy" id="29920"/>
    <lineage>
        <taxon>Eukaryota</taxon>
        <taxon>Sar</taxon>
        <taxon>Stramenopiles</taxon>
        <taxon>Oomycota</taxon>
        <taxon>Peronosporomycetes</taxon>
        <taxon>Peronosporales</taxon>
        <taxon>Peronosporaceae</taxon>
        <taxon>Phytophthora</taxon>
    </lineage>
</organism>
<evidence type="ECO:0000313" key="2">
    <source>
        <dbReference type="EMBL" id="KAG2915189.1"/>
    </source>
</evidence>
<gene>
    <name evidence="5" type="ORF">PC110_g22195</name>
    <name evidence="2" type="ORF">PC115_g11455</name>
    <name evidence="3" type="ORF">PC118_g12018</name>
    <name evidence="4" type="ORF">PC129_g21057</name>
</gene>
<comment type="caution">
    <text evidence="5">The sequence shown here is derived from an EMBL/GenBank/DDBJ whole genome shotgun (WGS) entry which is preliminary data.</text>
</comment>
<evidence type="ECO:0000313" key="4">
    <source>
        <dbReference type="EMBL" id="KAG3207907.1"/>
    </source>
</evidence>
<accession>A0A329RD49</accession>
<name>A0A329RD49_9STRA</name>
<evidence type="ECO:0000313" key="5">
    <source>
        <dbReference type="EMBL" id="RAW21362.1"/>
    </source>
</evidence>
<dbReference type="EMBL" id="RCML01000376">
    <property type="protein sequence ID" value="KAG2978946.1"/>
    <property type="molecule type" value="Genomic_DNA"/>
</dbReference>
<protein>
    <submittedName>
        <fullName evidence="5">Uncharacterized protein</fullName>
    </submittedName>
</protein>
<dbReference type="EMBL" id="MJFZ01001825">
    <property type="protein sequence ID" value="RAW21362.1"/>
    <property type="molecule type" value="Genomic_DNA"/>
</dbReference>